<gene>
    <name evidence="1" type="ORF">COLO4_06207</name>
</gene>
<evidence type="ECO:0000313" key="2">
    <source>
        <dbReference type="Proteomes" id="UP000187203"/>
    </source>
</evidence>
<name>A0A1R3KNN7_9ROSI</name>
<proteinExistence type="predicted"/>
<dbReference type="Proteomes" id="UP000187203">
    <property type="component" value="Unassembled WGS sequence"/>
</dbReference>
<accession>A0A1R3KNN7</accession>
<keyword evidence="2" id="KW-1185">Reference proteome</keyword>
<organism evidence="1 2">
    <name type="scientific">Corchorus olitorius</name>
    <dbReference type="NCBI Taxonomy" id="93759"/>
    <lineage>
        <taxon>Eukaryota</taxon>
        <taxon>Viridiplantae</taxon>
        <taxon>Streptophyta</taxon>
        <taxon>Embryophyta</taxon>
        <taxon>Tracheophyta</taxon>
        <taxon>Spermatophyta</taxon>
        <taxon>Magnoliopsida</taxon>
        <taxon>eudicotyledons</taxon>
        <taxon>Gunneridae</taxon>
        <taxon>Pentapetalae</taxon>
        <taxon>rosids</taxon>
        <taxon>malvids</taxon>
        <taxon>Malvales</taxon>
        <taxon>Malvaceae</taxon>
        <taxon>Grewioideae</taxon>
        <taxon>Apeibeae</taxon>
        <taxon>Corchorus</taxon>
    </lineage>
</organism>
<comment type="caution">
    <text evidence="1">The sequence shown here is derived from an EMBL/GenBank/DDBJ whole genome shotgun (WGS) entry which is preliminary data.</text>
</comment>
<dbReference type="AlphaFoldDB" id="A0A1R3KNN7"/>
<dbReference type="EMBL" id="AWUE01012651">
    <property type="protein sequence ID" value="OMP08690.1"/>
    <property type="molecule type" value="Genomic_DNA"/>
</dbReference>
<reference evidence="2" key="1">
    <citation type="submission" date="2013-09" db="EMBL/GenBank/DDBJ databases">
        <title>Corchorus olitorius genome sequencing.</title>
        <authorList>
            <person name="Alam M."/>
            <person name="Haque M.S."/>
            <person name="Islam M.S."/>
            <person name="Emdad E.M."/>
            <person name="Islam M.M."/>
            <person name="Ahmed B."/>
            <person name="Halim A."/>
            <person name="Hossen Q.M.M."/>
            <person name="Hossain M.Z."/>
            <person name="Ahmed R."/>
            <person name="Khan M.M."/>
            <person name="Islam R."/>
            <person name="Rashid M.M."/>
            <person name="Khan S.A."/>
            <person name="Rahman M.S."/>
            <person name="Alam M."/>
            <person name="Yahiya A.S."/>
            <person name="Khan M.S."/>
            <person name="Azam M.S."/>
            <person name="Haque T."/>
            <person name="Lashkar M.Z.H."/>
            <person name="Akhand A.I."/>
            <person name="Morshed G."/>
            <person name="Roy S."/>
            <person name="Uddin K.S."/>
            <person name="Rabeya T."/>
            <person name="Hossain A.S."/>
            <person name="Chowdhury A."/>
            <person name="Snigdha A.R."/>
            <person name="Mortoza M.S."/>
            <person name="Matin S.A."/>
            <person name="Hoque S.M.E."/>
            <person name="Islam M.K."/>
            <person name="Roy D.K."/>
            <person name="Haider R."/>
            <person name="Moosa M.M."/>
            <person name="Elias S.M."/>
            <person name="Hasan A.M."/>
            <person name="Jahan S."/>
            <person name="Shafiuddin M."/>
            <person name="Mahmood N."/>
            <person name="Shommy N.S."/>
        </authorList>
    </citation>
    <scope>NUCLEOTIDE SEQUENCE [LARGE SCALE GENOMIC DNA]</scope>
    <source>
        <strain evidence="2">cv. O-4</strain>
    </source>
</reference>
<evidence type="ECO:0000313" key="1">
    <source>
        <dbReference type="EMBL" id="OMP08690.1"/>
    </source>
</evidence>
<dbReference type="OrthoDB" id="1679286at2759"/>
<protein>
    <submittedName>
        <fullName evidence="1">Uncharacterized protein</fullName>
    </submittedName>
</protein>
<sequence length="121" mass="13371">MGNWFGRSNLMAKAPKEKDGILMANCGEEDERRRSLDAAPSSPIQIKVRMSKKQLEELMAKAGTSQGSSEVARLIVKECAQGKLSPRVVLGKDHHVLDSSKSRRLSLSTIYEEENEEKGKG</sequence>